<feature type="region of interest" description="Disordered" evidence="1">
    <location>
        <begin position="82"/>
        <end position="118"/>
    </location>
</feature>
<evidence type="ECO:0000313" key="2">
    <source>
        <dbReference type="Proteomes" id="UP000515154"/>
    </source>
</evidence>
<protein>
    <submittedName>
        <fullName evidence="3">Uncharacterized protein LOC115226899</fullName>
    </submittedName>
</protein>
<evidence type="ECO:0000313" key="3">
    <source>
        <dbReference type="RefSeq" id="XP_029653741.1"/>
    </source>
</evidence>
<dbReference type="KEGG" id="osn:115226899"/>
<feature type="compositionally biased region" description="Basic and acidic residues" evidence="1">
    <location>
        <begin position="82"/>
        <end position="93"/>
    </location>
</feature>
<dbReference type="AlphaFoldDB" id="A0A6P7TYA3"/>
<reference evidence="3" key="1">
    <citation type="submission" date="2025-08" db="UniProtKB">
        <authorList>
            <consortium name="RefSeq"/>
        </authorList>
    </citation>
    <scope>IDENTIFICATION</scope>
</reference>
<dbReference type="PANTHER" id="PTHR46060:SF1">
    <property type="entry name" value="MARINER MOS1 TRANSPOSASE-LIKE PROTEIN"/>
    <property type="match status" value="1"/>
</dbReference>
<dbReference type="InterPro" id="IPR052709">
    <property type="entry name" value="Transposase-MT_Hybrid"/>
</dbReference>
<dbReference type="PANTHER" id="PTHR46060">
    <property type="entry name" value="MARINER MOS1 TRANSPOSASE-LIKE PROTEIN"/>
    <property type="match status" value="1"/>
</dbReference>
<evidence type="ECO:0000256" key="1">
    <source>
        <dbReference type="SAM" id="MobiDB-lite"/>
    </source>
</evidence>
<dbReference type="RefSeq" id="XP_029653741.1">
    <property type="nucleotide sequence ID" value="XM_029797881.1"/>
</dbReference>
<dbReference type="Proteomes" id="UP000515154">
    <property type="component" value="Unplaced"/>
</dbReference>
<gene>
    <name evidence="3" type="primary">LOC115226899</name>
</gene>
<accession>A0A6P7TYA3</accession>
<organism evidence="2 3">
    <name type="scientific">Octopus sinensis</name>
    <name type="common">East Asian common octopus</name>
    <dbReference type="NCBI Taxonomy" id="2607531"/>
    <lineage>
        <taxon>Eukaryota</taxon>
        <taxon>Metazoa</taxon>
        <taxon>Spiralia</taxon>
        <taxon>Lophotrochozoa</taxon>
        <taxon>Mollusca</taxon>
        <taxon>Cephalopoda</taxon>
        <taxon>Coleoidea</taxon>
        <taxon>Octopodiformes</taxon>
        <taxon>Octopoda</taxon>
        <taxon>Incirrata</taxon>
        <taxon>Octopodidae</taxon>
        <taxon>Octopus</taxon>
    </lineage>
</organism>
<proteinExistence type="predicted"/>
<name>A0A6P7TYA3_9MOLL</name>
<keyword evidence="2" id="KW-1185">Reference proteome</keyword>
<feature type="compositionally biased region" description="Polar residues" evidence="1">
    <location>
        <begin position="99"/>
        <end position="109"/>
    </location>
</feature>
<sequence length="118" mass="13586">MAVDEVARSLQISLGFTYEIIPNKLRARWAPRELIEAMSAIVLSSVNAYSTATTMKVKLLFERIFTQDETWLHQFEPESKRQSMEVKHSESLAKKKFKTQPSPGKSDTNLFGEYWNVT</sequence>